<dbReference type="Pfam" id="PF17917">
    <property type="entry name" value="RT_RNaseH"/>
    <property type="match status" value="1"/>
</dbReference>
<keyword evidence="3" id="KW-0548">Nucleotidyltransferase</keyword>
<reference evidence="13" key="1">
    <citation type="submission" date="2018-02" db="EMBL/GenBank/DDBJ databases">
        <authorList>
            <person name="Cohen D.B."/>
            <person name="Kent A.D."/>
        </authorList>
    </citation>
    <scope>NUCLEOTIDE SEQUENCE</scope>
</reference>
<evidence type="ECO:0000256" key="6">
    <source>
        <dbReference type="ARBA" id="ARBA00022801"/>
    </source>
</evidence>
<dbReference type="SUPFAM" id="SSF53098">
    <property type="entry name" value="Ribonuclease H-like"/>
    <property type="match status" value="1"/>
</dbReference>
<feature type="domain" description="Integrase catalytic" evidence="12">
    <location>
        <begin position="1022"/>
        <end position="1115"/>
    </location>
</feature>
<dbReference type="Pfam" id="PF24626">
    <property type="entry name" value="SH3_Tf2-1"/>
    <property type="match status" value="1"/>
</dbReference>
<feature type="compositionally biased region" description="Acidic residues" evidence="10">
    <location>
        <begin position="122"/>
        <end position="132"/>
    </location>
</feature>
<keyword evidence="8" id="KW-0479">Metal-binding</keyword>
<organism evidence="13">
    <name type="scientific">Fagus sylvatica</name>
    <name type="common">Beechnut</name>
    <dbReference type="NCBI Taxonomy" id="28930"/>
    <lineage>
        <taxon>Eukaryota</taxon>
        <taxon>Viridiplantae</taxon>
        <taxon>Streptophyta</taxon>
        <taxon>Embryophyta</taxon>
        <taxon>Tracheophyta</taxon>
        <taxon>Spermatophyta</taxon>
        <taxon>Magnoliopsida</taxon>
        <taxon>eudicotyledons</taxon>
        <taxon>Gunneridae</taxon>
        <taxon>Pentapetalae</taxon>
        <taxon>rosids</taxon>
        <taxon>fabids</taxon>
        <taxon>Fagales</taxon>
        <taxon>Fagaceae</taxon>
        <taxon>Fagus</taxon>
    </lineage>
</organism>
<dbReference type="InterPro" id="IPR000477">
    <property type="entry name" value="RT_dom"/>
</dbReference>
<proteinExistence type="predicted"/>
<dbReference type="InterPro" id="IPR056924">
    <property type="entry name" value="SH3_Tf2-1"/>
</dbReference>
<dbReference type="InterPro" id="IPR012337">
    <property type="entry name" value="RNaseH-like_sf"/>
</dbReference>
<dbReference type="Gene3D" id="2.40.70.10">
    <property type="entry name" value="Acid Proteases"/>
    <property type="match status" value="1"/>
</dbReference>
<dbReference type="PANTHER" id="PTHR35046">
    <property type="entry name" value="ZINC KNUCKLE (CCHC-TYPE) FAMILY PROTEIN"/>
    <property type="match status" value="1"/>
</dbReference>
<keyword evidence="6" id="KW-0378">Hydrolase</keyword>
<keyword evidence="8" id="KW-0862">Zinc</keyword>
<dbReference type="GO" id="GO:0016787">
    <property type="term" value="F:hydrolase activity"/>
    <property type="evidence" value="ECO:0007669"/>
    <property type="project" value="UniProtKB-KW"/>
</dbReference>
<evidence type="ECO:0000256" key="7">
    <source>
        <dbReference type="ARBA" id="ARBA00022918"/>
    </source>
</evidence>
<dbReference type="Pfam" id="PF00078">
    <property type="entry name" value="RVT_1"/>
    <property type="match status" value="1"/>
</dbReference>
<dbReference type="PANTHER" id="PTHR35046:SF18">
    <property type="entry name" value="RNA-DIRECTED DNA POLYMERASE"/>
    <property type="match status" value="1"/>
</dbReference>
<evidence type="ECO:0000256" key="5">
    <source>
        <dbReference type="ARBA" id="ARBA00022759"/>
    </source>
</evidence>
<evidence type="ECO:0000256" key="8">
    <source>
        <dbReference type="PROSITE-ProRule" id="PRU00047"/>
    </source>
</evidence>
<dbReference type="PROSITE" id="PS50994">
    <property type="entry name" value="INTEGRASE"/>
    <property type="match status" value="1"/>
</dbReference>
<feature type="region of interest" description="Disordered" evidence="10">
    <location>
        <begin position="229"/>
        <end position="298"/>
    </location>
</feature>
<dbReference type="Gene3D" id="4.10.60.10">
    <property type="entry name" value="Zinc finger, CCHC-type"/>
    <property type="match status" value="1"/>
</dbReference>
<feature type="domain" description="CCHC-type" evidence="11">
    <location>
        <begin position="304"/>
        <end position="320"/>
    </location>
</feature>
<evidence type="ECO:0000256" key="4">
    <source>
        <dbReference type="ARBA" id="ARBA00022722"/>
    </source>
</evidence>
<dbReference type="GO" id="GO:0003676">
    <property type="term" value="F:nucleic acid binding"/>
    <property type="evidence" value="ECO:0007669"/>
    <property type="project" value="InterPro"/>
</dbReference>
<feature type="region of interest" description="Disordered" evidence="10">
    <location>
        <begin position="101"/>
        <end position="146"/>
    </location>
</feature>
<name>A0A2N9EZ24_FAGSY</name>
<dbReference type="Pfam" id="PF00098">
    <property type="entry name" value="zf-CCHC"/>
    <property type="match status" value="1"/>
</dbReference>
<dbReference type="Pfam" id="PF17921">
    <property type="entry name" value="Integrase_H2C2"/>
    <property type="match status" value="1"/>
</dbReference>
<feature type="compositionally biased region" description="Polar residues" evidence="10">
    <location>
        <begin position="258"/>
        <end position="287"/>
    </location>
</feature>
<dbReference type="PROSITE" id="PS50158">
    <property type="entry name" value="ZF_CCHC"/>
    <property type="match status" value="1"/>
</dbReference>
<dbReference type="Gene3D" id="1.10.340.70">
    <property type="match status" value="1"/>
</dbReference>
<dbReference type="InterPro" id="IPR001878">
    <property type="entry name" value="Znf_CCHC"/>
</dbReference>
<dbReference type="InterPro" id="IPR041373">
    <property type="entry name" value="RT_RNaseH"/>
</dbReference>
<evidence type="ECO:0000256" key="1">
    <source>
        <dbReference type="ARBA" id="ARBA00012493"/>
    </source>
</evidence>
<keyword evidence="5" id="KW-0255">Endonuclease</keyword>
<dbReference type="Pfam" id="PF13650">
    <property type="entry name" value="Asp_protease_2"/>
    <property type="match status" value="1"/>
</dbReference>
<sequence>MFTLLQSHPVQAVIFLGSKCVKWYQSEVLPGLMAASGDRVEGPNDRARGEDALWRAVEEQRQQMTKQRQQMTEIRELLVELRLNVNEGRVDRERARGFAREPLVNGRVPERPPRQHRRQFADDDESEEEDDGGYGANAPRQARRNRDYDDYRLKANIPNFNGNLTVFDYTTEFSRLSDRNSLTEAEGQHVARYLNGLKPSLREKIGLQVLWTVEEAHNMALKAEMLERKGGQSDYYRRSAPESSSYNFGKGKAPQSPQPQARSTGGPLRNTNSSGDNTTNQAATTNGRVAPRNPNPYVRNGPEKCYRCGKPGHRSNTCPERRPVGLVEKKDGRVEDVDDEDEDGDLYDGVEFVEEAGERVNCVVQRVLYVPKQEDLTQRHSIFRSNCTINQKVCDLIVDNGSCENFVTKRLVEHLKLPTQKHPTPYTIRWIKKEPTVKVTEICHVPISIGKIYKDEVVCDIVDMDASHVLLGRPWQYDSPTLPNKPFKVEGKSVLTLARSEAEFVTDVEGAQGVYALAVKTLMVDKEEPVVVIPDQILPLLEEFKELTSEDLPNNLPPMRDIQHCIDLLPGASLPNLPHYRMSPKENEVLREKIEELLVKGFIRESMSPCAVPALLTPKKDGSWRMCVDSRAINKITIRYRFPIPRLDDMLDMLEGSKLFTKLDLRSGYHQIRIRPGDEWKTAFKSKDGLYEWLVMPFGLSNAPSTFMRVINQVLTVLQESQLFLNFKKCSFMTSSLLFLGYVVCSEGIHVDEEKVRAIREWPAPKTVSEVRSFHGLATFYRRFIRDFSTIMAPITECMKKGKFQWGEEAEKSFALIKEKLCTAPVLALPSFEKREFVLYTDHQALKFLNSQKHLDKMHVRWTTFLQKFPFAIRHKLGVLNRVADALSQRTNLLVTLTHEVVGFDCLKELYEEDDNFKEIWEKCIAKQPVSDFYENEGYLFRGNRLCVPKTSLREKLIRDLHGGGLGGHLGRDKTISSLEERYYWPQYSKMGHFIPCRKTSDASHIARLFFSRSSEAARSSQSITSDRDSKFLSHFWITLWKMFDTSLNRSTTAHPQTDGQTESLNRTLGNLIRSICGDRPKQWDYALAQAEFAYNRAIHSATGRSPFAVVYMKPPKHTVDLVQLPKVLGLSVAAENMAEQVQAVQAEVKQKLEQTTAKYKTAADKHRRLKLFKEGDQVMVFLRKERFPVGTYNKLKPKKYGPYKVLKKLNDNAYVIDLPEDMGISKAFNVVDLYDYQADEPLYPELNSRSSSLKVEGTDVGQLAEDFMEQFERQKTKRAIRHP</sequence>
<keyword evidence="2" id="KW-0808">Transferase</keyword>
<dbReference type="EMBL" id="OIVN01000432">
    <property type="protein sequence ID" value="SPC80098.1"/>
    <property type="molecule type" value="Genomic_DNA"/>
</dbReference>
<dbReference type="GO" id="GO:0004519">
    <property type="term" value="F:endonuclease activity"/>
    <property type="evidence" value="ECO:0007669"/>
    <property type="project" value="UniProtKB-KW"/>
</dbReference>
<keyword evidence="8" id="KW-0863">Zinc-finger</keyword>
<dbReference type="GO" id="GO:0015074">
    <property type="term" value="P:DNA integration"/>
    <property type="evidence" value="ECO:0007669"/>
    <property type="project" value="InterPro"/>
</dbReference>
<dbReference type="InterPro" id="IPR043128">
    <property type="entry name" value="Rev_trsase/Diguanyl_cyclase"/>
</dbReference>
<dbReference type="InterPro" id="IPR036875">
    <property type="entry name" value="Znf_CCHC_sf"/>
</dbReference>
<evidence type="ECO:0000259" key="11">
    <source>
        <dbReference type="PROSITE" id="PS50158"/>
    </source>
</evidence>
<evidence type="ECO:0000256" key="3">
    <source>
        <dbReference type="ARBA" id="ARBA00022695"/>
    </source>
</evidence>
<keyword evidence="4" id="KW-0540">Nuclease</keyword>
<dbReference type="InterPro" id="IPR043502">
    <property type="entry name" value="DNA/RNA_pol_sf"/>
</dbReference>
<dbReference type="Gene3D" id="3.10.10.10">
    <property type="entry name" value="HIV Type 1 Reverse Transcriptase, subunit A, domain 1"/>
    <property type="match status" value="1"/>
</dbReference>
<dbReference type="GO" id="GO:0003964">
    <property type="term" value="F:RNA-directed DNA polymerase activity"/>
    <property type="evidence" value="ECO:0007669"/>
    <property type="project" value="UniProtKB-KW"/>
</dbReference>
<gene>
    <name evidence="13" type="ORF">FSB_LOCUS7980</name>
</gene>
<protein>
    <recommendedName>
        <fullName evidence="1">RNA-directed DNA polymerase</fullName>
        <ecNumber evidence="1">2.7.7.49</ecNumber>
    </recommendedName>
</protein>
<dbReference type="CDD" id="cd00303">
    <property type="entry name" value="retropepsin_like"/>
    <property type="match status" value="1"/>
</dbReference>
<dbReference type="SMART" id="SM00343">
    <property type="entry name" value="ZnF_C2HC"/>
    <property type="match status" value="1"/>
</dbReference>
<dbReference type="InterPro" id="IPR021109">
    <property type="entry name" value="Peptidase_aspartic_dom_sf"/>
</dbReference>
<evidence type="ECO:0000259" key="12">
    <source>
        <dbReference type="PROSITE" id="PS50994"/>
    </source>
</evidence>
<keyword evidence="9" id="KW-0175">Coiled coil</keyword>
<feature type="coiled-coil region" evidence="9">
    <location>
        <begin position="57"/>
        <end position="84"/>
    </location>
</feature>
<dbReference type="FunFam" id="3.30.70.270:FF:000020">
    <property type="entry name" value="Transposon Tf2-6 polyprotein-like Protein"/>
    <property type="match status" value="1"/>
</dbReference>
<evidence type="ECO:0000256" key="2">
    <source>
        <dbReference type="ARBA" id="ARBA00022679"/>
    </source>
</evidence>
<dbReference type="InterPro" id="IPR001584">
    <property type="entry name" value="Integrase_cat-core"/>
</dbReference>
<dbReference type="CDD" id="cd01647">
    <property type="entry name" value="RT_LTR"/>
    <property type="match status" value="1"/>
</dbReference>
<evidence type="ECO:0000313" key="13">
    <source>
        <dbReference type="EMBL" id="SPC80098.1"/>
    </source>
</evidence>
<keyword evidence="7" id="KW-0695">RNA-directed DNA polymerase</keyword>
<dbReference type="SUPFAM" id="SSF56672">
    <property type="entry name" value="DNA/RNA polymerases"/>
    <property type="match status" value="1"/>
</dbReference>
<evidence type="ECO:0000256" key="10">
    <source>
        <dbReference type="SAM" id="MobiDB-lite"/>
    </source>
</evidence>
<dbReference type="EC" id="2.7.7.49" evidence="1"/>
<dbReference type="Gene3D" id="3.30.70.270">
    <property type="match status" value="3"/>
</dbReference>
<dbReference type="InterPro" id="IPR036397">
    <property type="entry name" value="RNaseH_sf"/>
</dbReference>
<dbReference type="GO" id="GO:0008270">
    <property type="term" value="F:zinc ion binding"/>
    <property type="evidence" value="ECO:0007669"/>
    <property type="project" value="UniProtKB-KW"/>
</dbReference>
<dbReference type="SUPFAM" id="SSF57756">
    <property type="entry name" value="Retrovirus zinc finger-like domains"/>
    <property type="match status" value="1"/>
</dbReference>
<accession>A0A2N9EZ24</accession>
<feature type="compositionally biased region" description="Basic and acidic residues" evidence="10">
    <location>
        <begin position="229"/>
        <end position="240"/>
    </location>
</feature>
<dbReference type="Gene3D" id="3.30.420.10">
    <property type="entry name" value="Ribonuclease H-like superfamily/Ribonuclease H"/>
    <property type="match status" value="1"/>
</dbReference>
<evidence type="ECO:0000256" key="9">
    <source>
        <dbReference type="SAM" id="Coils"/>
    </source>
</evidence>
<dbReference type="InterPro" id="IPR041588">
    <property type="entry name" value="Integrase_H2C2"/>
</dbReference>